<evidence type="ECO:0000256" key="5">
    <source>
        <dbReference type="PROSITE-ProRule" id="PRU10015"/>
    </source>
</evidence>
<dbReference type="GO" id="GO:0032259">
    <property type="term" value="P:methylation"/>
    <property type="evidence" value="ECO:0007669"/>
    <property type="project" value="UniProtKB-KW"/>
</dbReference>
<dbReference type="PROSITE" id="PS51622">
    <property type="entry name" value="SAM_MT_RNA_M5U_2"/>
    <property type="match status" value="1"/>
</dbReference>
<dbReference type="SUPFAM" id="SSF50249">
    <property type="entry name" value="Nucleic acid-binding proteins"/>
    <property type="match status" value="1"/>
</dbReference>
<reference evidence="8 9" key="1">
    <citation type="submission" date="2017-04" db="EMBL/GenBank/DDBJ databases">
        <title>Genome sequencing of [Candida] sorbophila.</title>
        <authorList>
            <person name="Ahn J.O."/>
        </authorList>
    </citation>
    <scope>NUCLEOTIDE SEQUENCE [LARGE SCALE GENOMIC DNA]</scope>
    <source>
        <strain evidence="8 9">DS02</strain>
    </source>
</reference>
<dbReference type="InterPro" id="IPR010280">
    <property type="entry name" value="U5_MeTrfase_fam"/>
</dbReference>
<dbReference type="GO" id="GO:0009451">
    <property type="term" value="P:RNA modification"/>
    <property type="evidence" value="ECO:0007669"/>
    <property type="project" value="UniProtKB-ARBA"/>
</dbReference>
<dbReference type="PROSITE" id="PS50926">
    <property type="entry name" value="TRAM"/>
    <property type="match status" value="1"/>
</dbReference>
<dbReference type="SUPFAM" id="SSF53335">
    <property type="entry name" value="S-adenosyl-L-methionine-dependent methyltransferases"/>
    <property type="match status" value="1"/>
</dbReference>
<dbReference type="InterPro" id="IPR002792">
    <property type="entry name" value="TRAM_dom"/>
</dbReference>
<feature type="active site" evidence="5">
    <location>
        <position position="449"/>
    </location>
</feature>
<proteinExistence type="inferred from homology"/>
<dbReference type="InterPro" id="IPR030390">
    <property type="entry name" value="MeTrfase_TrmA_AS"/>
</dbReference>
<evidence type="ECO:0000313" key="9">
    <source>
        <dbReference type="Proteomes" id="UP000238350"/>
    </source>
</evidence>
<keyword evidence="9" id="KW-1185">Reference proteome</keyword>
<feature type="domain" description="TRAM" evidence="7">
    <location>
        <begin position="83"/>
        <end position="141"/>
    </location>
</feature>
<name>A0A2T0FH86_9ASCO</name>
<comment type="caution">
    <text evidence="8">The sequence shown here is derived from an EMBL/GenBank/DDBJ whole genome shotgun (WGS) entry which is preliminary data.</text>
</comment>
<dbReference type="PANTHER" id="PTHR11061:SF30">
    <property type="entry name" value="TRNA (URACIL(54)-C(5))-METHYLTRANSFERASE"/>
    <property type="match status" value="1"/>
</dbReference>
<dbReference type="Gene3D" id="3.40.50.150">
    <property type="entry name" value="Vaccinia Virus protein VP39"/>
    <property type="match status" value="2"/>
</dbReference>
<dbReference type="GeneID" id="36515730"/>
<feature type="region of interest" description="Disordered" evidence="6">
    <location>
        <begin position="18"/>
        <end position="38"/>
    </location>
</feature>
<feature type="binding site" evidence="4">
    <location>
        <position position="323"/>
    </location>
    <ligand>
        <name>S-adenosyl-L-methionine</name>
        <dbReference type="ChEBI" id="CHEBI:59789"/>
    </ligand>
</feature>
<feature type="compositionally biased region" description="Basic residues" evidence="6">
    <location>
        <begin position="28"/>
        <end position="38"/>
    </location>
</feature>
<dbReference type="Pfam" id="PF05958">
    <property type="entry name" value="tRNA_U5-meth_tr"/>
    <property type="match status" value="1"/>
</dbReference>
<dbReference type="OrthoDB" id="10250660at2759"/>
<feature type="binding site" evidence="4">
    <location>
        <position position="354"/>
    </location>
    <ligand>
        <name>S-adenosyl-L-methionine</name>
        <dbReference type="ChEBI" id="CHEBI:59789"/>
    </ligand>
</feature>
<keyword evidence="2 4" id="KW-0808">Transferase</keyword>
<evidence type="ECO:0000259" key="7">
    <source>
        <dbReference type="PROSITE" id="PS50926"/>
    </source>
</evidence>
<evidence type="ECO:0000256" key="3">
    <source>
        <dbReference type="ARBA" id="ARBA00022691"/>
    </source>
</evidence>
<sequence>MHRLSKYLNFMSKRILSPPATPAPAQAGKKRRFKKFKPKPIDPTSVEGVLRNDVGDMLDKLGIDKDGAKNDMDAFFNRDRSLPWPLHKTVDLEIEALSSTGVGLGVHDGKAVVVPYAIPGDKVRTKIYRTEESYLESEILEILTPSKDRNDDLSSCRYFGRCSGCQYQMTKYEYQLDAKRQVVVDAFRHYAPELFKSGKLPEISKTVGSPLQYGYRTKLTPHFDEPRKTKQGLVPIGFGMKGRKDILDIEECAIGTPVVNDGMKRERALVLENIASYKRGATILLRQDQKEDGTLVCTTDNKAIITENVDGFVFKYPAGTFFQNNNSILPLVTSFVRENIKVRGEAPKFLVDTYCGSGLFAVTCSSAVERVIGVEISKESVEYATTNAKLNNIANAEFITGQAERIFEHVSQEPENTAVILDPPRKGCDKLFLDQLIAFKPAKVVYVSCNVHSQARDLEYLMQNSSYKIESLGGFDFFPQTYHVEGVAVLSL</sequence>
<dbReference type="InterPro" id="IPR029063">
    <property type="entry name" value="SAM-dependent_MTases_sf"/>
</dbReference>
<dbReference type="CDD" id="cd02440">
    <property type="entry name" value="AdoMet_MTases"/>
    <property type="match status" value="1"/>
</dbReference>
<dbReference type="PROSITE" id="PS01231">
    <property type="entry name" value="TRMA_2"/>
    <property type="match status" value="1"/>
</dbReference>
<dbReference type="PROSITE" id="PS51687">
    <property type="entry name" value="SAM_MT_RNA_M5U"/>
    <property type="match status" value="1"/>
</dbReference>
<dbReference type="Proteomes" id="UP000238350">
    <property type="component" value="Unassembled WGS sequence"/>
</dbReference>
<feature type="binding site" evidence="4">
    <location>
        <position position="375"/>
    </location>
    <ligand>
        <name>S-adenosyl-L-methionine</name>
        <dbReference type="ChEBI" id="CHEBI:59789"/>
    </ligand>
</feature>
<comment type="similarity">
    <text evidence="4">Belongs to the class I-like SAM-binding methyltransferase superfamily. RNA M5U methyltransferase family.</text>
</comment>
<dbReference type="GO" id="GO:0008033">
    <property type="term" value="P:tRNA processing"/>
    <property type="evidence" value="ECO:0007669"/>
    <property type="project" value="InterPro"/>
</dbReference>
<evidence type="ECO:0000256" key="2">
    <source>
        <dbReference type="ARBA" id="ARBA00022679"/>
    </source>
</evidence>
<dbReference type="PROSITE" id="PS01230">
    <property type="entry name" value="TRMA_1"/>
    <property type="match status" value="1"/>
</dbReference>
<dbReference type="GO" id="GO:0030697">
    <property type="term" value="F:tRNA (uracil(54)-C5)-methyltransferase activity, S-adenosyl methionine-dependent"/>
    <property type="evidence" value="ECO:0007669"/>
    <property type="project" value="InterPro"/>
</dbReference>
<dbReference type="InterPro" id="IPR030391">
    <property type="entry name" value="MeTrfase_TrmA_CS"/>
</dbReference>
<dbReference type="RefSeq" id="XP_024664307.1">
    <property type="nucleotide sequence ID" value="XM_024808539.1"/>
</dbReference>
<accession>A0A2T0FH86</accession>
<dbReference type="Gene3D" id="2.40.50.140">
    <property type="entry name" value="Nucleic acid-binding proteins"/>
    <property type="match status" value="1"/>
</dbReference>
<feature type="active site" description="Nucleophile" evidence="4">
    <location>
        <position position="449"/>
    </location>
</feature>
<evidence type="ECO:0000256" key="6">
    <source>
        <dbReference type="SAM" id="MobiDB-lite"/>
    </source>
</evidence>
<feature type="binding site" evidence="4">
    <location>
        <position position="422"/>
    </location>
    <ligand>
        <name>S-adenosyl-L-methionine</name>
        <dbReference type="ChEBI" id="CHEBI:59789"/>
    </ligand>
</feature>
<keyword evidence="3 4" id="KW-0949">S-adenosyl-L-methionine</keyword>
<dbReference type="InterPro" id="IPR012340">
    <property type="entry name" value="NA-bd_OB-fold"/>
</dbReference>
<gene>
    <name evidence="8" type="ORF">B9G98_01982</name>
</gene>
<dbReference type="PANTHER" id="PTHR11061">
    <property type="entry name" value="RNA M5U METHYLTRANSFERASE"/>
    <property type="match status" value="1"/>
</dbReference>
<evidence type="ECO:0000313" key="8">
    <source>
        <dbReference type="EMBL" id="PRT54362.1"/>
    </source>
</evidence>
<dbReference type="Pfam" id="PF01938">
    <property type="entry name" value="TRAM"/>
    <property type="match status" value="1"/>
</dbReference>
<keyword evidence="1 4" id="KW-0489">Methyltransferase</keyword>
<evidence type="ECO:0000256" key="1">
    <source>
        <dbReference type="ARBA" id="ARBA00022603"/>
    </source>
</evidence>
<evidence type="ECO:0000256" key="4">
    <source>
        <dbReference type="PROSITE-ProRule" id="PRU01024"/>
    </source>
</evidence>
<dbReference type="EMBL" id="NDIQ01000021">
    <property type="protein sequence ID" value="PRT54362.1"/>
    <property type="molecule type" value="Genomic_DNA"/>
</dbReference>
<dbReference type="FunFam" id="2.40.50.140:FF:000201">
    <property type="entry name" value="TRM2p tRNA methyltransferase"/>
    <property type="match status" value="1"/>
</dbReference>
<dbReference type="AlphaFoldDB" id="A0A2T0FH86"/>
<dbReference type="InterPro" id="IPR025795">
    <property type="entry name" value="tRNA_(uracil-5-)_MeTrfase"/>
</dbReference>
<organism evidence="8 9">
    <name type="scientific">Wickerhamiella sorbophila</name>
    <dbReference type="NCBI Taxonomy" id="45607"/>
    <lineage>
        <taxon>Eukaryota</taxon>
        <taxon>Fungi</taxon>
        <taxon>Dikarya</taxon>
        <taxon>Ascomycota</taxon>
        <taxon>Saccharomycotina</taxon>
        <taxon>Dipodascomycetes</taxon>
        <taxon>Dipodascales</taxon>
        <taxon>Trichomonascaceae</taxon>
        <taxon>Wickerhamiella</taxon>
    </lineage>
</organism>
<protein>
    <submittedName>
        <fullName evidence="8">tRNA (Uracil(54)-C(5))-methyltransferase</fullName>
    </submittedName>
</protein>
<dbReference type="STRING" id="45607.A0A2T0FH86"/>